<dbReference type="Gene3D" id="3.40.50.300">
    <property type="entry name" value="P-loop containing nucleotide triphosphate hydrolases"/>
    <property type="match status" value="1"/>
</dbReference>
<comment type="caution">
    <text evidence="1">The sequence shown here is derived from an EMBL/GenBank/DDBJ whole genome shotgun (WGS) entry which is preliminary data.</text>
</comment>
<dbReference type="SUPFAM" id="SSF52540">
    <property type="entry name" value="P-loop containing nucleoside triphosphate hydrolases"/>
    <property type="match status" value="1"/>
</dbReference>
<keyword evidence="2" id="KW-1185">Reference proteome</keyword>
<dbReference type="EMBL" id="NMUL01000079">
    <property type="protein sequence ID" value="OXM59572.1"/>
    <property type="molecule type" value="Genomic_DNA"/>
</dbReference>
<proteinExistence type="predicted"/>
<dbReference type="AlphaFoldDB" id="A0A229SKV6"/>
<organism evidence="1 2">
    <name type="scientific">Amycolatopsis vastitatis</name>
    <dbReference type="NCBI Taxonomy" id="1905142"/>
    <lineage>
        <taxon>Bacteria</taxon>
        <taxon>Bacillati</taxon>
        <taxon>Actinomycetota</taxon>
        <taxon>Actinomycetes</taxon>
        <taxon>Pseudonocardiales</taxon>
        <taxon>Pseudonocardiaceae</taxon>
        <taxon>Amycolatopsis</taxon>
    </lineage>
</organism>
<evidence type="ECO:0000313" key="2">
    <source>
        <dbReference type="Proteomes" id="UP000215199"/>
    </source>
</evidence>
<evidence type="ECO:0000313" key="1">
    <source>
        <dbReference type="EMBL" id="OXM59572.1"/>
    </source>
</evidence>
<protein>
    <submittedName>
        <fullName evidence="1">ATP-binding protein</fullName>
    </submittedName>
</protein>
<reference evidence="2" key="1">
    <citation type="submission" date="2017-07" db="EMBL/GenBank/DDBJ databases">
        <title>Comparative genome mining reveals phylogenetic distribution patterns of secondary metabolites in Amycolatopsis.</title>
        <authorList>
            <person name="Adamek M."/>
            <person name="Alanjary M."/>
            <person name="Sales-Ortells H."/>
            <person name="Goodfellow M."/>
            <person name="Bull A.T."/>
            <person name="Kalinowski J."/>
            <person name="Ziemert N."/>
        </authorList>
    </citation>
    <scope>NUCLEOTIDE SEQUENCE [LARGE SCALE GENOMIC DNA]</scope>
    <source>
        <strain evidence="2">H5</strain>
    </source>
</reference>
<accession>A0A229SKV6</accession>
<dbReference type="RefSeq" id="WP_093954116.1">
    <property type="nucleotide sequence ID" value="NZ_NMUL01000079.1"/>
</dbReference>
<keyword evidence="1" id="KW-0067">ATP-binding</keyword>
<gene>
    <name evidence="1" type="ORF">CF165_47075</name>
</gene>
<dbReference type="OrthoDB" id="9799092at2"/>
<dbReference type="InterPro" id="IPR027417">
    <property type="entry name" value="P-loop_NTPase"/>
</dbReference>
<keyword evidence="1" id="KW-0547">Nucleotide-binding</keyword>
<name>A0A229SKV6_9PSEU</name>
<sequence length="172" mass="19558">MIAWLNGTFGAGKTTTARELTQLIPQSRIFDSEQIGYMLRHVLTEPVDDFQDWPPWRPLVTRTAVEILNYVGGTLIIPQTVLVERYAREIFQGFDSEGISVQHFVLHASADELVTRIEGDQIDTMAREWRLKHIARYQEALPWLRDAATIVDTSGLPSQKVAQDIASQLRQP</sequence>
<dbReference type="Proteomes" id="UP000215199">
    <property type="component" value="Unassembled WGS sequence"/>
</dbReference>
<dbReference type="GO" id="GO:0005524">
    <property type="term" value="F:ATP binding"/>
    <property type="evidence" value="ECO:0007669"/>
    <property type="project" value="UniProtKB-KW"/>
</dbReference>